<comment type="similarity">
    <text evidence="8">In the C-terminal section; belongs to the Cu-Zn superoxide dismutase family.</text>
</comment>
<comment type="cofactor">
    <cofactor evidence="1">
        <name>Cu(2+)</name>
        <dbReference type="ChEBI" id="CHEBI:29036"/>
    </cofactor>
</comment>
<reference evidence="11" key="2">
    <citation type="journal article" date="2016" name="Proc. Natl. Acad. Sci. U.S.A.">
        <title>Lipid metabolic changes in an early divergent fungus govern the establishment of a mutualistic symbiosis with endobacteria.</title>
        <authorList>
            <person name="Lastovetsky O.A."/>
            <person name="Gaspar M.L."/>
            <person name="Mondo S.J."/>
            <person name="LaButti K.M."/>
            <person name="Sandor L."/>
            <person name="Grigoriev I.V."/>
            <person name="Henry S.A."/>
            <person name="Pawlowska T.E."/>
        </authorList>
    </citation>
    <scope>NUCLEOTIDE SEQUENCE [LARGE SCALE GENOMIC DNA]</scope>
    <source>
        <strain evidence="11">ATCC 52813</strain>
    </source>
</reference>
<keyword evidence="12" id="KW-1185">Reference proteome</keyword>
<keyword evidence="7" id="KW-1015">Disulfide bond</keyword>
<keyword evidence="6" id="KW-0479">Metal-binding</keyword>
<organism evidence="11 12">
    <name type="scientific">Rhizopus microsporus ATCC 52813</name>
    <dbReference type="NCBI Taxonomy" id="1340429"/>
    <lineage>
        <taxon>Eukaryota</taxon>
        <taxon>Fungi</taxon>
        <taxon>Fungi incertae sedis</taxon>
        <taxon>Mucoromycota</taxon>
        <taxon>Mucoromycotina</taxon>
        <taxon>Mucoromycetes</taxon>
        <taxon>Mucorales</taxon>
        <taxon>Mucorineae</taxon>
        <taxon>Rhizopodaceae</taxon>
        <taxon>Rhizopus</taxon>
    </lineage>
</organism>
<dbReference type="InterPro" id="IPR036163">
    <property type="entry name" value="HMA_dom_sf"/>
</dbReference>
<dbReference type="GeneID" id="35436337"/>
<dbReference type="GO" id="GO:0034599">
    <property type="term" value="P:cellular response to oxidative stress"/>
    <property type="evidence" value="ECO:0007669"/>
    <property type="project" value="UniProtKB-ARBA"/>
</dbReference>
<dbReference type="RefSeq" id="XP_023468069.1">
    <property type="nucleotide sequence ID" value="XM_023605347.1"/>
</dbReference>
<dbReference type="SUPFAM" id="SSF55008">
    <property type="entry name" value="HMA, heavy metal-associated domain"/>
    <property type="match status" value="1"/>
</dbReference>
<evidence type="ECO:0000256" key="5">
    <source>
        <dbReference type="ARBA" id="ARBA00022490"/>
    </source>
</evidence>
<dbReference type="InterPro" id="IPR001424">
    <property type="entry name" value="SOD_Cu_Zn_dom"/>
</dbReference>
<evidence type="ECO:0000256" key="2">
    <source>
        <dbReference type="ARBA" id="ARBA00004496"/>
    </source>
</evidence>
<dbReference type="InterPro" id="IPR024134">
    <property type="entry name" value="SOD_Cu/Zn_/chaperone"/>
</dbReference>
<dbReference type="Pfam" id="PF00080">
    <property type="entry name" value="Sod_Cu"/>
    <property type="match status" value="1"/>
</dbReference>
<dbReference type="Gene3D" id="2.60.40.200">
    <property type="entry name" value="Superoxide dismutase, copper/zinc binding domain"/>
    <property type="match status" value="1"/>
</dbReference>
<dbReference type="PROSITE" id="PS00087">
    <property type="entry name" value="SOD_CU_ZN_1"/>
    <property type="match status" value="1"/>
</dbReference>
<dbReference type="GO" id="GO:0005737">
    <property type="term" value="C:cytoplasm"/>
    <property type="evidence" value="ECO:0007669"/>
    <property type="project" value="UniProtKB-SubCell"/>
</dbReference>
<evidence type="ECO:0000256" key="7">
    <source>
        <dbReference type="ARBA" id="ARBA00023157"/>
    </source>
</evidence>
<dbReference type="EMBL" id="KZ303846">
    <property type="protein sequence ID" value="PHZ14361.1"/>
    <property type="molecule type" value="Genomic_DNA"/>
</dbReference>
<dbReference type="Pfam" id="PF00403">
    <property type="entry name" value="HMA"/>
    <property type="match status" value="1"/>
</dbReference>
<comment type="subcellular location">
    <subcellularLocation>
        <location evidence="2">Cytoplasm</location>
    </subcellularLocation>
</comment>
<dbReference type="STRING" id="1340429.A0A2G4T037"/>
<evidence type="ECO:0000256" key="4">
    <source>
        <dbReference type="ARBA" id="ARBA00016103"/>
    </source>
</evidence>
<dbReference type="PANTHER" id="PTHR10003">
    <property type="entry name" value="SUPEROXIDE DISMUTASE CU-ZN -RELATED"/>
    <property type="match status" value="1"/>
</dbReference>
<dbReference type="PRINTS" id="PR00068">
    <property type="entry name" value="CUZNDISMTASE"/>
</dbReference>
<comment type="similarity">
    <text evidence="3">Belongs to the CCS1 family.</text>
</comment>
<dbReference type="FunFam" id="3.30.70.100:FF:000038">
    <property type="entry name" value="Superoxide dismutase 1 copper chaperone"/>
    <property type="match status" value="1"/>
</dbReference>
<evidence type="ECO:0000256" key="9">
    <source>
        <dbReference type="ARBA" id="ARBA00032899"/>
    </source>
</evidence>
<dbReference type="CDD" id="cd00371">
    <property type="entry name" value="HMA"/>
    <property type="match status" value="1"/>
</dbReference>
<dbReference type="GO" id="GO:0006801">
    <property type="term" value="P:superoxide metabolic process"/>
    <property type="evidence" value="ECO:0007669"/>
    <property type="project" value="InterPro"/>
</dbReference>
<dbReference type="Gene3D" id="3.30.70.100">
    <property type="match status" value="1"/>
</dbReference>
<evidence type="ECO:0000256" key="3">
    <source>
        <dbReference type="ARBA" id="ARBA00010636"/>
    </source>
</evidence>
<evidence type="ECO:0000313" key="11">
    <source>
        <dbReference type="EMBL" id="PHZ14361.1"/>
    </source>
</evidence>
<evidence type="ECO:0000313" key="12">
    <source>
        <dbReference type="Proteomes" id="UP000242254"/>
    </source>
</evidence>
<keyword evidence="5" id="KW-0963">Cytoplasm</keyword>
<feature type="domain" description="HMA" evidence="10">
    <location>
        <begin position="40"/>
        <end position="103"/>
    </location>
</feature>
<evidence type="ECO:0000256" key="8">
    <source>
        <dbReference type="ARBA" id="ARBA00025798"/>
    </source>
</evidence>
<proteinExistence type="inferred from homology"/>
<dbReference type="SUPFAM" id="SSF49329">
    <property type="entry name" value="Cu,Zn superoxide dismutase-like"/>
    <property type="match status" value="1"/>
</dbReference>
<dbReference type="InterPro" id="IPR018152">
    <property type="entry name" value="SOD_Cu/Zn_BS"/>
</dbReference>
<dbReference type="AlphaFoldDB" id="A0A2G4T037"/>
<gene>
    <name evidence="11" type="ORF">RHIMIDRAFT_117511</name>
</gene>
<reference evidence="11" key="1">
    <citation type="submission" date="2014-05" db="EMBL/GenBank/DDBJ databases">
        <authorList>
            <consortium name="DOE Joint Genome Institute"/>
            <person name="Riley R."/>
            <person name="Mondo S.J."/>
            <person name="Sun H."/>
            <person name="Grigoriev I.V."/>
            <person name="Pawlowska A.T."/>
            <person name="Nordberg H.P."/>
            <person name="Cantor M.N."/>
            <person name="Hua S.X."/>
        </authorList>
    </citation>
    <scope>NUCLEOTIDE SEQUENCE</scope>
    <source>
        <strain evidence="11">ATCC 52813</strain>
    </source>
</reference>
<accession>A0A2G4T037</accession>
<name>A0A2G4T037_RHIZD</name>
<protein>
    <recommendedName>
        <fullName evidence="4">Superoxide dismutase 1 copper chaperone</fullName>
    </recommendedName>
    <alternativeName>
        <fullName evidence="9">Superoxide dismutase copper chaperone</fullName>
    </alternativeName>
</protein>
<evidence type="ECO:0000256" key="6">
    <source>
        <dbReference type="ARBA" id="ARBA00022723"/>
    </source>
</evidence>
<dbReference type="CDD" id="cd00305">
    <property type="entry name" value="Cu-Zn_Superoxide_Dismutase"/>
    <property type="match status" value="1"/>
</dbReference>
<dbReference type="InterPro" id="IPR036423">
    <property type="entry name" value="SOD-like_Cu/Zn_dom_sf"/>
</dbReference>
<evidence type="ECO:0000256" key="1">
    <source>
        <dbReference type="ARBA" id="ARBA00001973"/>
    </source>
</evidence>
<dbReference type="Proteomes" id="UP000242254">
    <property type="component" value="Unassembled WGS sequence"/>
</dbReference>
<evidence type="ECO:0000259" key="10">
    <source>
        <dbReference type="PROSITE" id="PS50846"/>
    </source>
</evidence>
<sequence length="293" mass="31781">MRTLNVICKQQTCHFQPFFLSLHRRTYIHIIKHFNMPTKLFKTEFAVDMTCESCVNAVSKVLEGISGINSFDVNLAEKKVIVEGTVAPSKVSKALKDTGRTVIVRGQGVPDGQGHSGAAVCIFDCYGADPLATLPKGKAGLARFVQVDEDTCLIDITVEGLSPGNHGIHIHESGDISSGWKSTGEHYNPTNRPHGDMHNGHVGDLGNITVDENGWGDLVIESNRIKVWDVIGRSMVITENEDDLSPSSEDGHSGNGLLCGIIARSAGAFENTKLVCACNGNTLWEEARLQEKK</sequence>
<dbReference type="GO" id="GO:0005507">
    <property type="term" value="F:copper ion binding"/>
    <property type="evidence" value="ECO:0007669"/>
    <property type="project" value="InterPro"/>
</dbReference>
<dbReference type="InterPro" id="IPR006121">
    <property type="entry name" value="HMA_dom"/>
</dbReference>
<dbReference type="PROSITE" id="PS50846">
    <property type="entry name" value="HMA_2"/>
    <property type="match status" value="1"/>
</dbReference>